<dbReference type="InterPro" id="IPR036761">
    <property type="entry name" value="TTHA0802/YceI-like_sf"/>
</dbReference>
<dbReference type="InterPro" id="IPR007372">
    <property type="entry name" value="Lipid/polyisoprenoid-bd_YceI"/>
</dbReference>
<dbReference type="PANTHER" id="PTHR34406:SF1">
    <property type="entry name" value="PROTEIN YCEI"/>
    <property type="match status" value="1"/>
</dbReference>
<accession>A0ABS3YZC0</accession>
<dbReference type="RefSeq" id="WP_209140911.1">
    <property type="nucleotide sequence ID" value="NZ_JAGHKO010000005.1"/>
</dbReference>
<feature type="chain" id="PRO_5046071309" evidence="1">
    <location>
        <begin position="25"/>
        <end position="196"/>
    </location>
</feature>
<gene>
    <name evidence="3" type="ORF">J7I42_21385</name>
</gene>
<evidence type="ECO:0000259" key="2">
    <source>
        <dbReference type="SMART" id="SM00867"/>
    </source>
</evidence>
<dbReference type="Proteomes" id="UP000677244">
    <property type="component" value="Unassembled WGS sequence"/>
</dbReference>
<keyword evidence="1" id="KW-0732">Signal</keyword>
<dbReference type="PANTHER" id="PTHR34406">
    <property type="entry name" value="PROTEIN YCEI"/>
    <property type="match status" value="1"/>
</dbReference>
<proteinExistence type="predicted"/>
<name>A0ABS3YZC0_9BACT</name>
<organism evidence="3 4">
    <name type="scientific">Niastella soli</name>
    <dbReference type="NCBI Taxonomy" id="2821487"/>
    <lineage>
        <taxon>Bacteria</taxon>
        <taxon>Pseudomonadati</taxon>
        <taxon>Bacteroidota</taxon>
        <taxon>Chitinophagia</taxon>
        <taxon>Chitinophagales</taxon>
        <taxon>Chitinophagaceae</taxon>
        <taxon>Niastella</taxon>
    </lineage>
</organism>
<dbReference type="EMBL" id="JAGHKO010000005">
    <property type="protein sequence ID" value="MBO9202857.1"/>
    <property type="molecule type" value="Genomic_DNA"/>
</dbReference>
<feature type="domain" description="Lipid/polyisoprenoid-binding YceI-like" evidence="2">
    <location>
        <begin position="27"/>
        <end position="194"/>
    </location>
</feature>
<feature type="signal peptide" evidence="1">
    <location>
        <begin position="1"/>
        <end position="24"/>
    </location>
</feature>
<dbReference type="Gene3D" id="2.40.128.110">
    <property type="entry name" value="Lipid/polyisoprenoid-binding, YceI-like"/>
    <property type="match status" value="1"/>
</dbReference>
<sequence length="196" mass="21302">MKTSRTTLFLLSLFLAFTSSIAHAQTKYQSVGGVKLTIEGTSNIHDWDMKSDKGYCSSLFDITQSGTLNGVSYINFTVPAESLKSEHKGMDKNTYKALNTEKYNSISFTASSVSVKQNGAAGYLLTARGRLTISGVTKDVVLTANGTMNADKSISYTGSYKIKMTDYNVEPPSLMMGAIKTGELVTVKFDLLLRSI</sequence>
<keyword evidence="4" id="KW-1185">Reference proteome</keyword>
<comment type="caution">
    <text evidence="3">The sequence shown here is derived from an EMBL/GenBank/DDBJ whole genome shotgun (WGS) entry which is preliminary data.</text>
</comment>
<dbReference type="SMART" id="SM00867">
    <property type="entry name" value="YceI"/>
    <property type="match status" value="1"/>
</dbReference>
<evidence type="ECO:0000313" key="4">
    <source>
        <dbReference type="Proteomes" id="UP000677244"/>
    </source>
</evidence>
<protein>
    <submittedName>
        <fullName evidence="3">YceI family protein</fullName>
    </submittedName>
</protein>
<reference evidence="3 4" key="1">
    <citation type="submission" date="2021-03" db="EMBL/GenBank/DDBJ databases">
        <title>Assistant Professor.</title>
        <authorList>
            <person name="Huq M.A."/>
        </authorList>
    </citation>
    <scope>NUCLEOTIDE SEQUENCE [LARGE SCALE GENOMIC DNA]</scope>
    <source>
        <strain evidence="3 4">MAH-29</strain>
    </source>
</reference>
<dbReference type="SUPFAM" id="SSF101874">
    <property type="entry name" value="YceI-like"/>
    <property type="match status" value="1"/>
</dbReference>
<dbReference type="Pfam" id="PF04264">
    <property type="entry name" value="YceI"/>
    <property type="match status" value="1"/>
</dbReference>
<evidence type="ECO:0000313" key="3">
    <source>
        <dbReference type="EMBL" id="MBO9202857.1"/>
    </source>
</evidence>
<evidence type="ECO:0000256" key="1">
    <source>
        <dbReference type="SAM" id="SignalP"/>
    </source>
</evidence>